<evidence type="ECO:0000313" key="2">
    <source>
        <dbReference type="EnsemblPlants" id="AUR62009514-RA:cds"/>
    </source>
</evidence>
<evidence type="ECO:0000256" key="1">
    <source>
        <dbReference type="SAM" id="MobiDB-lite"/>
    </source>
</evidence>
<dbReference type="Gramene" id="AUR62009514-RA">
    <property type="protein sequence ID" value="AUR62009514-RA:cds"/>
    <property type="gene ID" value="AUR62009514"/>
</dbReference>
<sequence length="90" mass="10108">MTSIGSDQELRSSVMVMPGHRRTGSGFATSKRTRRNGAEKSDAQRRLAQVIANNPTPTYDIVYDDDNENDWDLGLQFDPPSMVCIVVRTY</sequence>
<reference evidence="2" key="2">
    <citation type="submission" date="2021-03" db="UniProtKB">
        <authorList>
            <consortium name="EnsemblPlants"/>
        </authorList>
    </citation>
    <scope>IDENTIFICATION</scope>
</reference>
<dbReference type="Proteomes" id="UP000596660">
    <property type="component" value="Unplaced"/>
</dbReference>
<proteinExistence type="predicted"/>
<protein>
    <submittedName>
        <fullName evidence="2">Uncharacterized protein</fullName>
    </submittedName>
</protein>
<feature type="region of interest" description="Disordered" evidence="1">
    <location>
        <begin position="1"/>
        <end position="42"/>
    </location>
</feature>
<accession>A0A803LCC5</accession>
<dbReference type="AlphaFoldDB" id="A0A803LCC5"/>
<keyword evidence="3" id="KW-1185">Reference proteome</keyword>
<dbReference type="EnsemblPlants" id="AUR62009514-RA">
    <property type="protein sequence ID" value="AUR62009514-RA:cds"/>
    <property type="gene ID" value="AUR62009514"/>
</dbReference>
<organism evidence="2 3">
    <name type="scientific">Chenopodium quinoa</name>
    <name type="common">Quinoa</name>
    <dbReference type="NCBI Taxonomy" id="63459"/>
    <lineage>
        <taxon>Eukaryota</taxon>
        <taxon>Viridiplantae</taxon>
        <taxon>Streptophyta</taxon>
        <taxon>Embryophyta</taxon>
        <taxon>Tracheophyta</taxon>
        <taxon>Spermatophyta</taxon>
        <taxon>Magnoliopsida</taxon>
        <taxon>eudicotyledons</taxon>
        <taxon>Gunneridae</taxon>
        <taxon>Pentapetalae</taxon>
        <taxon>Caryophyllales</taxon>
        <taxon>Chenopodiaceae</taxon>
        <taxon>Chenopodioideae</taxon>
        <taxon>Atripliceae</taxon>
        <taxon>Chenopodium</taxon>
    </lineage>
</organism>
<name>A0A803LCC5_CHEQI</name>
<reference evidence="2" key="1">
    <citation type="journal article" date="2017" name="Nature">
        <title>The genome of Chenopodium quinoa.</title>
        <authorList>
            <person name="Jarvis D.E."/>
            <person name="Ho Y.S."/>
            <person name="Lightfoot D.J."/>
            <person name="Schmoeckel S.M."/>
            <person name="Li B."/>
            <person name="Borm T.J.A."/>
            <person name="Ohyanagi H."/>
            <person name="Mineta K."/>
            <person name="Michell C.T."/>
            <person name="Saber N."/>
            <person name="Kharbatia N.M."/>
            <person name="Rupper R.R."/>
            <person name="Sharp A.R."/>
            <person name="Dally N."/>
            <person name="Boughton B.A."/>
            <person name="Woo Y.H."/>
            <person name="Gao G."/>
            <person name="Schijlen E.G.W.M."/>
            <person name="Guo X."/>
            <person name="Momin A.A."/>
            <person name="Negrao S."/>
            <person name="Al-Babili S."/>
            <person name="Gehring C."/>
            <person name="Roessner U."/>
            <person name="Jung C."/>
            <person name="Murphy K."/>
            <person name="Arold S.T."/>
            <person name="Gojobori T."/>
            <person name="van der Linden C.G."/>
            <person name="van Loo E.N."/>
            <person name="Jellen E.N."/>
            <person name="Maughan P.J."/>
            <person name="Tester M."/>
        </authorList>
    </citation>
    <scope>NUCLEOTIDE SEQUENCE [LARGE SCALE GENOMIC DNA]</scope>
    <source>
        <strain evidence="2">cv. PI 614886</strain>
    </source>
</reference>
<evidence type="ECO:0000313" key="3">
    <source>
        <dbReference type="Proteomes" id="UP000596660"/>
    </source>
</evidence>